<evidence type="ECO:0000313" key="6">
    <source>
        <dbReference type="EMBL" id="SDO17930.1"/>
    </source>
</evidence>
<dbReference type="FunFam" id="3.30.300.30:FF:000008">
    <property type="entry name" value="2,3-dihydroxybenzoate-AMP ligase"/>
    <property type="match status" value="1"/>
</dbReference>
<dbReference type="InterPro" id="IPR000873">
    <property type="entry name" value="AMP-dep_synth/lig_dom"/>
</dbReference>
<comment type="similarity">
    <text evidence="1">Belongs to the ATP-dependent AMP-binding enzyme family.</text>
</comment>
<dbReference type="InterPro" id="IPR042099">
    <property type="entry name" value="ANL_N_sf"/>
</dbReference>
<feature type="domain" description="AMP-dependent synthetase/ligase" evidence="4">
    <location>
        <begin position="56"/>
        <end position="403"/>
    </location>
</feature>
<dbReference type="PROSITE" id="PS00455">
    <property type="entry name" value="AMP_BINDING"/>
    <property type="match status" value="1"/>
</dbReference>
<evidence type="ECO:0000256" key="1">
    <source>
        <dbReference type="ARBA" id="ARBA00006432"/>
    </source>
</evidence>
<evidence type="ECO:0000256" key="2">
    <source>
        <dbReference type="ARBA" id="ARBA00022598"/>
    </source>
</evidence>
<feature type="compositionally biased region" description="Acidic residues" evidence="3">
    <location>
        <begin position="537"/>
        <end position="547"/>
    </location>
</feature>
<dbReference type="InterPro" id="IPR020845">
    <property type="entry name" value="AMP-binding_CS"/>
</dbReference>
<reference evidence="6 7" key="1">
    <citation type="submission" date="2016-10" db="EMBL/GenBank/DDBJ databases">
        <authorList>
            <person name="de Groot N.N."/>
        </authorList>
    </citation>
    <scope>NUCLEOTIDE SEQUENCE [LARGE SCALE GENOMIC DNA]</scope>
    <source>
        <strain evidence="6 7">CGMCC 1.11147</strain>
    </source>
</reference>
<dbReference type="InterPro" id="IPR050237">
    <property type="entry name" value="ATP-dep_AMP-bd_enzyme"/>
</dbReference>
<dbReference type="PANTHER" id="PTHR43767:SF1">
    <property type="entry name" value="NONRIBOSOMAL PEPTIDE SYNTHASE PES1 (EUROFUNG)-RELATED"/>
    <property type="match status" value="1"/>
</dbReference>
<dbReference type="OrthoDB" id="9803968at2"/>
<name>A0A1H0HFQ9_9ACTN</name>
<gene>
    <name evidence="6" type="ORF">SAMN05192576_3567</name>
</gene>
<sequence length="547" mass="58944">MLQKLTLRASALGVTAKVLTESGIIRPYSPKVLAGLLKTVTTWGTGPAGGFASLAVRAPHQVGVIDEIGSLTFGEMHQRSNALARALRAQGVNEGDSVAVMCRNHRGFIDASIAVAKLGADLLYLNTAFAGPQLVDVLEREKPVVVIHDEEFTGMLGDAAEHRVVAWVDSDDLDVPTLEQLIASESTADLEPPDRHTRIVILTSGTTGTPKGAPRSEAGIDAAVSLLSRMPLRRGWRTHIAAPLFHTWGFAHLALSMLLGSTVVLRRKFDPEGALEAAESERCDSLVVIPVMLQRIMGLPQEKLDSHDLSRIKVVAASGSSLPGDLALKWMDQFGDNLYNIYGSTEVAYASIATPADLREAPTSAGMPPYATIVKILDADGEELPKGESGRIFVGNSLLFEGYTGGGHKEMVDGLMSSGDVGRFGDDGRLYVEGRDDEMIVSGGENVFPREVEDCLARHEHVVEAAAVGVDDDDFGKRLKAYVVVDDQSVTEDALKDWVKQNLARYKVPREIVLMDELPRNSTGKVLKRELNKDDAATDGETEGDSE</sequence>
<keyword evidence="2" id="KW-0436">Ligase</keyword>
<protein>
    <submittedName>
        <fullName evidence="6">Fatty-acyl-CoA synthase</fullName>
    </submittedName>
</protein>
<dbReference type="GO" id="GO:0016878">
    <property type="term" value="F:acid-thiol ligase activity"/>
    <property type="evidence" value="ECO:0007669"/>
    <property type="project" value="UniProtKB-ARBA"/>
</dbReference>
<feature type="domain" description="AMP-binding enzyme C-terminal" evidence="5">
    <location>
        <begin position="451"/>
        <end position="525"/>
    </location>
</feature>
<dbReference type="AlphaFoldDB" id="A0A1H0HFQ9"/>
<keyword evidence="7" id="KW-1185">Reference proteome</keyword>
<evidence type="ECO:0000313" key="7">
    <source>
        <dbReference type="Proteomes" id="UP000199004"/>
    </source>
</evidence>
<organism evidence="6 7">
    <name type="scientific">Nocardioides szechwanensis</name>
    <dbReference type="NCBI Taxonomy" id="1005944"/>
    <lineage>
        <taxon>Bacteria</taxon>
        <taxon>Bacillati</taxon>
        <taxon>Actinomycetota</taxon>
        <taxon>Actinomycetes</taxon>
        <taxon>Propionibacteriales</taxon>
        <taxon>Nocardioidaceae</taxon>
        <taxon>Nocardioides</taxon>
    </lineage>
</organism>
<dbReference type="EMBL" id="FNIC01000006">
    <property type="protein sequence ID" value="SDO17930.1"/>
    <property type="molecule type" value="Genomic_DNA"/>
</dbReference>
<accession>A0A1H0HFQ9</accession>
<dbReference type="InterPro" id="IPR045851">
    <property type="entry name" value="AMP-bd_C_sf"/>
</dbReference>
<proteinExistence type="inferred from homology"/>
<evidence type="ECO:0000259" key="5">
    <source>
        <dbReference type="Pfam" id="PF13193"/>
    </source>
</evidence>
<dbReference type="PANTHER" id="PTHR43767">
    <property type="entry name" value="LONG-CHAIN-FATTY-ACID--COA LIGASE"/>
    <property type="match status" value="1"/>
</dbReference>
<evidence type="ECO:0000259" key="4">
    <source>
        <dbReference type="Pfam" id="PF00501"/>
    </source>
</evidence>
<dbReference type="STRING" id="1005944.SAMN05192576_3567"/>
<dbReference type="Gene3D" id="3.30.300.30">
    <property type="match status" value="1"/>
</dbReference>
<dbReference type="SUPFAM" id="SSF56801">
    <property type="entry name" value="Acetyl-CoA synthetase-like"/>
    <property type="match status" value="1"/>
</dbReference>
<dbReference type="Proteomes" id="UP000199004">
    <property type="component" value="Unassembled WGS sequence"/>
</dbReference>
<dbReference type="Pfam" id="PF00501">
    <property type="entry name" value="AMP-binding"/>
    <property type="match status" value="1"/>
</dbReference>
<dbReference type="InterPro" id="IPR025110">
    <property type="entry name" value="AMP-bd_C"/>
</dbReference>
<dbReference type="RefSeq" id="WP_091026147.1">
    <property type="nucleotide sequence ID" value="NZ_BKAE01000008.1"/>
</dbReference>
<feature type="compositionally biased region" description="Basic and acidic residues" evidence="3">
    <location>
        <begin position="527"/>
        <end position="536"/>
    </location>
</feature>
<dbReference type="CDD" id="cd04433">
    <property type="entry name" value="AFD_class_I"/>
    <property type="match status" value="1"/>
</dbReference>
<evidence type="ECO:0000256" key="3">
    <source>
        <dbReference type="SAM" id="MobiDB-lite"/>
    </source>
</evidence>
<dbReference type="Gene3D" id="3.40.50.12780">
    <property type="entry name" value="N-terminal domain of ligase-like"/>
    <property type="match status" value="1"/>
</dbReference>
<feature type="region of interest" description="Disordered" evidence="3">
    <location>
        <begin position="524"/>
        <end position="547"/>
    </location>
</feature>
<dbReference type="Pfam" id="PF13193">
    <property type="entry name" value="AMP-binding_C"/>
    <property type="match status" value="1"/>
</dbReference>